<dbReference type="KEGG" id="aqu:109586991"/>
<reference evidence="2" key="1">
    <citation type="journal article" date="2010" name="Nature">
        <title>The Amphimedon queenslandica genome and the evolution of animal complexity.</title>
        <authorList>
            <person name="Srivastava M."/>
            <person name="Simakov O."/>
            <person name="Chapman J."/>
            <person name="Fahey B."/>
            <person name="Gauthier M.E."/>
            <person name="Mitros T."/>
            <person name="Richards G.S."/>
            <person name="Conaco C."/>
            <person name="Dacre M."/>
            <person name="Hellsten U."/>
            <person name="Larroux C."/>
            <person name="Putnam N.H."/>
            <person name="Stanke M."/>
            <person name="Adamska M."/>
            <person name="Darling A."/>
            <person name="Degnan S.M."/>
            <person name="Oakley T.H."/>
            <person name="Plachetzki D.C."/>
            <person name="Zhai Y."/>
            <person name="Adamski M."/>
            <person name="Calcino A."/>
            <person name="Cummins S.F."/>
            <person name="Goodstein D.M."/>
            <person name="Harris C."/>
            <person name="Jackson D.J."/>
            <person name="Leys S.P."/>
            <person name="Shu S."/>
            <person name="Woodcroft B.J."/>
            <person name="Vervoort M."/>
            <person name="Kosik K.S."/>
            <person name="Manning G."/>
            <person name="Degnan B.M."/>
            <person name="Rokhsar D.S."/>
        </authorList>
    </citation>
    <scope>NUCLEOTIDE SEQUENCE [LARGE SCALE GENOMIC DNA]</scope>
</reference>
<dbReference type="EnsemblMetazoa" id="Aqu2.1.16060_001">
    <property type="protein sequence ID" value="Aqu2.1.16060_001"/>
    <property type="gene ID" value="Aqu2.1.16060"/>
</dbReference>
<dbReference type="AlphaFoldDB" id="A0A1X7TMJ4"/>
<dbReference type="InParanoid" id="A0A1X7TMJ4"/>
<organism evidence="1">
    <name type="scientific">Amphimedon queenslandica</name>
    <name type="common">Sponge</name>
    <dbReference type="NCBI Taxonomy" id="400682"/>
    <lineage>
        <taxon>Eukaryota</taxon>
        <taxon>Metazoa</taxon>
        <taxon>Porifera</taxon>
        <taxon>Demospongiae</taxon>
        <taxon>Heteroscleromorpha</taxon>
        <taxon>Haplosclerida</taxon>
        <taxon>Niphatidae</taxon>
        <taxon>Amphimedon</taxon>
    </lineage>
</organism>
<evidence type="ECO:0000313" key="1">
    <source>
        <dbReference type="EnsemblMetazoa" id="Aqu2.1.16060_001"/>
    </source>
</evidence>
<evidence type="ECO:0000313" key="2">
    <source>
        <dbReference type="Proteomes" id="UP000007879"/>
    </source>
</evidence>
<accession>A0A1X7TMJ4</accession>
<name>A0A1X7TMJ4_AMPQE</name>
<gene>
    <name evidence="1" type="primary">109586991</name>
</gene>
<keyword evidence="2" id="KW-1185">Reference proteome</keyword>
<protein>
    <submittedName>
        <fullName evidence="1">Uncharacterized protein</fullName>
    </submittedName>
</protein>
<dbReference type="Proteomes" id="UP000007879">
    <property type="component" value="Unassembled WGS sequence"/>
</dbReference>
<proteinExistence type="predicted"/>
<reference evidence="1" key="2">
    <citation type="submission" date="2017-05" db="UniProtKB">
        <authorList>
            <consortium name="EnsemblMetazoa"/>
        </authorList>
    </citation>
    <scope>IDENTIFICATION</scope>
</reference>
<sequence>MMSRFLLRSGPQFSGSFFSKFPYHCLRSSSSSTVQATVPQSKIVKKSVSIKHKDEEIMKKLKSLEAERGIKSNVAETVRFSSVEFSGSKEDIQYVTEALEQYYPGSIIPNSESEIVGDQVINIILNLNDSLKNLLKHKSLSMEDFSKFANSLSNTGGLEDVKINVIVRERPLLQYGSVKAYSIGPSNGTKTDSSAKIQLQQDTTEIINVSITHNLCDGTNIGYKVQQQLMNAFPNYLIVIDSVSVPIPSSGSVCIN</sequence>
<dbReference type="EnsemblMetazoa" id="XM_020003215.1">
    <property type="protein sequence ID" value="XP_019858774.1"/>
    <property type="gene ID" value="LOC109586991"/>
</dbReference>